<organism evidence="2 3">
    <name type="scientific">Porites lobata</name>
    <dbReference type="NCBI Taxonomy" id="104759"/>
    <lineage>
        <taxon>Eukaryota</taxon>
        <taxon>Metazoa</taxon>
        <taxon>Cnidaria</taxon>
        <taxon>Anthozoa</taxon>
        <taxon>Hexacorallia</taxon>
        <taxon>Scleractinia</taxon>
        <taxon>Fungiina</taxon>
        <taxon>Poritidae</taxon>
        <taxon>Porites</taxon>
    </lineage>
</organism>
<dbReference type="Pfam" id="PF21787">
    <property type="entry name" value="TNP-like_RNaseH_N"/>
    <property type="match status" value="1"/>
</dbReference>
<feature type="domain" description="Transposable element P transposase-like RNase H" evidence="1">
    <location>
        <begin position="3"/>
        <end position="92"/>
    </location>
</feature>
<dbReference type="InterPro" id="IPR048365">
    <property type="entry name" value="TNP-like_RNaseH_N"/>
</dbReference>
<dbReference type="EMBL" id="CALNXK010000060">
    <property type="protein sequence ID" value="CAH3137901.1"/>
    <property type="molecule type" value="Genomic_DNA"/>
</dbReference>
<proteinExistence type="predicted"/>
<keyword evidence="3" id="KW-1185">Reference proteome</keyword>
<sequence>SAKLGALVFDEVKVQEGLVFDPATWEFIGFTDFGEDEHNTSVTSACKPEENIATHVLRFFFKRLFSNFELPCAYFLTRGITAPKLNRIFWQGVTVNALKGILYNEFKEEFGDDLYLILHRLNRECVESYFSIQGKCVVVPET</sequence>
<evidence type="ECO:0000259" key="1">
    <source>
        <dbReference type="Pfam" id="PF21787"/>
    </source>
</evidence>
<dbReference type="Proteomes" id="UP001159405">
    <property type="component" value="Unassembled WGS sequence"/>
</dbReference>
<evidence type="ECO:0000313" key="3">
    <source>
        <dbReference type="Proteomes" id="UP001159405"/>
    </source>
</evidence>
<name>A0ABN8P992_9CNID</name>
<accession>A0ABN8P992</accession>
<gene>
    <name evidence="2" type="ORF">PLOB_00039833</name>
</gene>
<comment type="caution">
    <text evidence="2">The sequence shown here is derived from an EMBL/GenBank/DDBJ whole genome shotgun (WGS) entry which is preliminary data.</text>
</comment>
<protein>
    <recommendedName>
        <fullName evidence="1">Transposable element P transposase-like RNase H domain-containing protein</fullName>
    </recommendedName>
</protein>
<feature type="non-terminal residue" evidence="2">
    <location>
        <position position="1"/>
    </location>
</feature>
<reference evidence="2 3" key="1">
    <citation type="submission" date="2022-05" db="EMBL/GenBank/DDBJ databases">
        <authorList>
            <consortium name="Genoscope - CEA"/>
            <person name="William W."/>
        </authorList>
    </citation>
    <scope>NUCLEOTIDE SEQUENCE [LARGE SCALE GENOMIC DNA]</scope>
</reference>
<evidence type="ECO:0000313" key="2">
    <source>
        <dbReference type="EMBL" id="CAH3137901.1"/>
    </source>
</evidence>